<evidence type="ECO:0000256" key="1">
    <source>
        <dbReference type="SAM" id="MobiDB-lite"/>
    </source>
</evidence>
<dbReference type="Proteomes" id="UP000320643">
    <property type="component" value="Unassembled WGS sequence"/>
</dbReference>
<proteinExistence type="predicted"/>
<name>A0A552VA37_9FLAO</name>
<keyword evidence="4" id="KW-1185">Reference proteome</keyword>
<evidence type="ECO:0000256" key="2">
    <source>
        <dbReference type="SAM" id="SignalP"/>
    </source>
</evidence>
<keyword evidence="2" id="KW-0732">Signal</keyword>
<dbReference type="AlphaFoldDB" id="A0A552VA37"/>
<comment type="caution">
    <text evidence="3">The sequence shown here is derived from an EMBL/GenBank/DDBJ whole genome shotgun (WGS) entry which is preliminary data.</text>
</comment>
<gene>
    <name evidence="3" type="ORF">FMM05_01465</name>
</gene>
<feature type="region of interest" description="Disordered" evidence="1">
    <location>
        <begin position="288"/>
        <end position="332"/>
    </location>
</feature>
<feature type="chain" id="PRO_5022168035" evidence="2">
    <location>
        <begin position="22"/>
        <end position="332"/>
    </location>
</feature>
<evidence type="ECO:0000313" key="3">
    <source>
        <dbReference type="EMBL" id="TRW27335.1"/>
    </source>
</evidence>
<accession>A0A552VA37</accession>
<organism evidence="3 4">
    <name type="scientific">Flavobacterium zepuense</name>
    <dbReference type="NCBI Taxonomy" id="2593302"/>
    <lineage>
        <taxon>Bacteria</taxon>
        <taxon>Pseudomonadati</taxon>
        <taxon>Bacteroidota</taxon>
        <taxon>Flavobacteriia</taxon>
        <taxon>Flavobacteriales</taxon>
        <taxon>Flavobacteriaceae</taxon>
        <taxon>Flavobacterium</taxon>
    </lineage>
</organism>
<feature type="compositionally biased region" description="Basic and acidic residues" evidence="1">
    <location>
        <begin position="299"/>
        <end position="324"/>
    </location>
</feature>
<sequence>MRRTKNIFRLLLLLSAGAAQAQYTDQINTNRPGQSMSGFSVGESIFQIETGIYGIKEKHDVLNYDVKGLGLDLTLRYGAILEELEFIASVQYQFDRYEDALYNYGRNDVRSLTLGAKYLIYDPDKNYSPELNLYSWKANHKFKWRSLIPAVAVYGGVNLMSKDNPYSFPTDGLSPKLIAIAHNHFGKWVWVNNIIADKITTDYPSYGLITTLTRGFNEKWSGFVEFQGYSSDYYADGIFRVGAAHLLTDTMQVDASISSNFKDTPSIMYASVGFAWRFDANYRDILLPGKGDKEDEYNAEQKKKKDDRDKKKKEREERRKKIEEPLPEPQTE</sequence>
<dbReference type="Pfam" id="PF13557">
    <property type="entry name" value="Phenol_MetA_deg"/>
    <property type="match status" value="1"/>
</dbReference>
<dbReference type="EMBL" id="VJVZ01000001">
    <property type="protein sequence ID" value="TRW27335.1"/>
    <property type="molecule type" value="Genomic_DNA"/>
</dbReference>
<protein>
    <submittedName>
        <fullName evidence="3">Transporter</fullName>
    </submittedName>
</protein>
<dbReference type="OrthoDB" id="1421312at2"/>
<dbReference type="InterPro" id="IPR025737">
    <property type="entry name" value="FApF"/>
</dbReference>
<feature type="signal peptide" evidence="2">
    <location>
        <begin position="1"/>
        <end position="21"/>
    </location>
</feature>
<reference evidence="3 4" key="1">
    <citation type="submission" date="2019-07" db="EMBL/GenBank/DDBJ databases">
        <title>Flavobacterium sp. nov., isolated from glacier ice.</title>
        <authorList>
            <person name="Liu Q."/>
            <person name="Xin Y.-H."/>
        </authorList>
    </citation>
    <scope>NUCLEOTIDE SEQUENCE [LARGE SCALE GENOMIC DNA]</scope>
    <source>
        <strain evidence="3 4">ZT4R6</strain>
    </source>
</reference>
<dbReference type="RefSeq" id="WP_143371561.1">
    <property type="nucleotide sequence ID" value="NZ_VJVZ01000001.1"/>
</dbReference>
<evidence type="ECO:0000313" key="4">
    <source>
        <dbReference type="Proteomes" id="UP000320643"/>
    </source>
</evidence>